<dbReference type="Pfam" id="PF00496">
    <property type="entry name" value="SBP_bac_5"/>
    <property type="match status" value="1"/>
</dbReference>
<dbReference type="PIRSF" id="PIRSF002741">
    <property type="entry name" value="MppA"/>
    <property type="match status" value="1"/>
</dbReference>
<keyword evidence="1 2" id="KW-0732">Signal</keyword>
<dbReference type="PROSITE" id="PS51257">
    <property type="entry name" value="PROKAR_LIPOPROTEIN"/>
    <property type="match status" value="1"/>
</dbReference>
<organism evidence="4 5">
    <name type="scientific">Paenibacillus agricola</name>
    <dbReference type="NCBI Taxonomy" id="2716264"/>
    <lineage>
        <taxon>Bacteria</taxon>
        <taxon>Bacillati</taxon>
        <taxon>Bacillota</taxon>
        <taxon>Bacilli</taxon>
        <taxon>Bacillales</taxon>
        <taxon>Paenibacillaceae</taxon>
        <taxon>Paenibacillus</taxon>
    </lineage>
</organism>
<accession>A0ABX0JDR0</accession>
<dbReference type="Proteomes" id="UP001165962">
    <property type="component" value="Unassembled WGS sequence"/>
</dbReference>
<evidence type="ECO:0000256" key="2">
    <source>
        <dbReference type="SAM" id="SignalP"/>
    </source>
</evidence>
<feature type="domain" description="Solute-binding protein family 5" evidence="3">
    <location>
        <begin position="95"/>
        <end position="443"/>
    </location>
</feature>
<sequence>MRKKPMAVSLTLLLTGCMLLAGCKTADQPSAGGTPAPAPAPAQAPAVSKAGGTVNIAIFAYPTKLDPKYSLTIQEKNVYQSLYDKLLDIDATGSLVPMLAEKWEISNDKKEYTFHLRQGVKFHDGTDFNAEAVKFNFERNMEEDSLRRNEIKDVESLTVVDANTIKIALKQPFSPFLSVLTEKSGMMVSPDAAKKAGKDFVNKPVGTGPYMFKETLKGSSLTLDKNPNYWKKDLPKVDKLVYKVIEDSNVALVNLKSGDVDITDKVPFKELEGLANDSKVKLVNDVSFGTSYVYLNTSKPPFDKKEFRQAVDLMIDRDALVKIAINGAGTPAHSPFSSRNFAHGNNDQYEKPNLDKAKELMKKAGMDSASFSLKVGTLPKDQQVGQMIQNMLKPLGVEVKLEKLEYGSLDEQIISGNYDMGLTAWSGRQDPDQSIYDWFITKGPRNFARYTNPELDKLLNSGRTEVDQDKRKLVYDQIMNILHEDVPVVYLYHENIVFGMSKSIQGFEYVPDFIIHTANLGK</sequence>
<evidence type="ECO:0000256" key="1">
    <source>
        <dbReference type="ARBA" id="ARBA00022729"/>
    </source>
</evidence>
<gene>
    <name evidence="4" type="ORF">G9U52_23805</name>
</gene>
<dbReference type="PANTHER" id="PTHR30290:SF38">
    <property type="entry name" value="D,D-DIPEPTIDE-BINDING PERIPLASMIC PROTEIN DDPA-RELATED"/>
    <property type="match status" value="1"/>
</dbReference>
<protein>
    <submittedName>
        <fullName evidence="4">Peptide ABC transporter substrate-binding protein</fullName>
    </submittedName>
</protein>
<evidence type="ECO:0000259" key="3">
    <source>
        <dbReference type="Pfam" id="PF00496"/>
    </source>
</evidence>
<evidence type="ECO:0000313" key="5">
    <source>
        <dbReference type="Proteomes" id="UP001165962"/>
    </source>
</evidence>
<dbReference type="InterPro" id="IPR030678">
    <property type="entry name" value="Peptide/Ni-bd"/>
</dbReference>
<proteinExistence type="predicted"/>
<dbReference type="Gene3D" id="3.10.105.10">
    <property type="entry name" value="Dipeptide-binding Protein, Domain 3"/>
    <property type="match status" value="1"/>
</dbReference>
<dbReference type="InterPro" id="IPR039424">
    <property type="entry name" value="SBP_5"/>
</dbReference>
<dbReference type="InterPro" id="IPR000914">
    <property type="entry name" value="SBP_5_dom"/>
</dbReference>
<dbReference type="Gene3D" id="3.90.76.10">
    <property type="entry name" value="Dipeptide-binding Protein, Domain 1"/>
    <property type="match status" value="1"/>
</dbReference>
<keyword evidence="5" id="KW-1185">Reference proteome</keyword>
<dbReference type="Gene3D" id="3.40.190.10">
    <property type="entry name" value="Periplasmic binding protein-like II"/>
    <property type="match status" value="1"/>
</dbReference>
<feature type="chain" id="PRO_5047543776" evidence="2">
    <location>
        <begin position="22"/>
        <end position="522"/>
    </location>
</feature>
<dbReference type="PANTHER" id="PTHR30290">
    <property type="entry name" value="PERIPLASMIC BINDING COMPONENT OF ABC TRANSPORTER"/>
    <property type="match status" value="1"/>
</dbReference>
<reference evidence="4" key="1">
    <citation type="submission" date="2020-03" db="EMBL/GenBank/DDBJ databases">
        <title>Draft sequencing of Paenibacilllus sp. S3N08.</title>
        <authorList>
            <person name="Kim D.-U."/>
        </authorList>
    </citation>
    <scope>NUCLEOTIDE SEQUENCE</scope>
    <source>
        <strain evidence="4">S3N08</strain>
    </source>
</reference>
<comment type="caution">
    <text evidence="4">The sequence shown here is derived from an EMBL/GenBank/DDBJ whole genome shotgun (WGS) entry which is preliminary data.</text>
</comment>
<name>A0ABX0JDR0_9BACL</name>
<evidence type="ECO:0000313" key="4">
    <source>
        <dbReference type="EMBL" id="NHN32848.1"/>
    </source>
</evidence>
<dbReference type="SUPFAM" id="SSF53850">
    <property type="entry name" value="Periplasmic binding protein-like II"/>
    <property type="match status" value="1"/>
</dbReference>
<dbReference type="RefSeq" id="WP_166153138.1">
    <property type="nucleotide sequence ID" value="NZ_JAAOIW010000009.1"/>
</dbReference>
<feature type="signal peptide" evidence="2">
    <location>
        <begin position="1"/>
        <end position="21"/>
    </location>
</feature>
<dbReference type="EMBL" id="JAAOIW010000009">
    <property type="protein sequence ID" value="NHN32848.1"/>
    <property type="molecule type" value="Genomic_DNA"/>
</dbReference>